<comment type="caution">
    <text evidence="1">The sequence shown here is derived from an EMBL/GenBank/DDBJ whole genome shotgun (WGS) entry which is preliminary data.</text>
</comment>
<proteinExistence type="predicted"/>
<organism evidence="1 2">
    <name type="scientific">Phocaeicola vulgatus</name>
    <name type="common">Bacteroides vulgatus</name>
    <dbReference type="NCBI Taxonomy" id="821"/>
    <lineage>
        <taxon>Bacteria</taxon>
        <taxon>Pseudomonadati</taxon>
        <taxon>Bacteroidota</taxon>
        <taxon>Bacteroidia</taxon>
        <taxon>Bacteroidales</taxon>
        <taxon>Bacteroidaceae</taxon>
        <taxon>Phocaeicola</taxon>
    </lineage>
</organism>
<evidence type="ECO:0000313" key="2">
    <source>
        <dbReference type="Proteomes" id="UP000437431"/>
    </source>
</evidence>
<protein>
    <submittedName>
        <fullName evidence="1">Uncharacterized protein</fullName>
    </submittedName>
</protein>
<dbReference type="Proteomes" id="UP000437431">
    <property type="component" value="Unassembled WGS sequence"/>
</dbReference>
<reference evidence="1 2" key="1">
    <citation type="journal article" date="2019" name="Nat. Med.">
        <title>A library of human gut bacterial isolates paired with longitudinal multiomics data enables mechanistic microbiome research.</title>
        <authorList>
            <person name="Poyet M."/>
            <person name="Groussin M."/>
            <person name="Gibbons S.M."/>
            <person name="Avila-Pacheco J."/>
            <person name="Jiang X."/>
            <person name="Kearney S.M."/>
            <person name="Perrotta A.R."/>
            <person name="Berdy B."/>
            <person name="Zhao S."/>
            <person name="Lieberman T.D."/>
            <person name="Swanson P.K."/>
            <person name="Smith M."/>
            <person name="Roesemann S."/>
            <person name="Alexander J.E."/>
            <person name="Rich S.A."/>
            <person name="Livny J."/>
            <person name="Vlamakis H."/>
            <person name="Clish C."/>
            <person name="Bullock K."/>
            <person name="Deik A."/>
            <person name="Scott J."/>
            <person name="Pierce K.A."/>
            <person name="Xavier R.J."/>
            <person name="Alm E.J."/>
        </authorList>
    </citation>
    <scope>NUCLEOTIDE SEQUENCE [LARGE SCALE GENOMIC DNA]</scope>
    <source>
        <strain evidence="1 2">BIOML-A111</strain>
    </source>
</reference>
<name>A0A7J5RBI0_PHOVU</name>
<accession>A0A7J5RBI0</accession>
<evidence type="ECO:0000313" key="1">
    <source>
        <dbReference type="EMBL" id="KAB6553900.1"/>
    </source>
</evidence>
<sequence length="72" mass="8390">MNKEMSLDVALDIIGTLRMMKIDEISEEKDENKKELLYKELDILTTEEEVANGLLQFEVSEKVRLSIMDKIE</sequence>
<feature type="non-terminal residue" evidence="1">
    <location>
        <position position="72"/>
    </location>
</feature>
<dbReference type="AlphaFoldDB" id="A0A7J5RBI0"/>
<gene>
    <name evidence="1" type="ORF">GAY79_22655</name>
</gene>
<dbReference type="EMBL" id="WDAY01000102">
    <property type="protein sequence ID" value="KAB6553900.1"/>
    <property type="molecule type" value="Genomic_DNA"/>
</dbReference>